<feature type="binding site" evidence="17">
    <location>
        <position position="187"/>
    </location>
    <ligand>
        <name>Mg(2+)</name>
        <dbReference type="ChEBI" id="CHEBI:18420"/>
    </ligand>
</feature>
<feature type="site" description="Substrate discrimination" evidence="17">
    <location>
        <position position="99"/>
    </location>
</feature>
<keyword evidence="21" id="KW-1185">Reference proteome</keyword>
<feature type="region of interest" description="Disordered" evidence="18">
    <location>
        <begin position="38"/>
        <end position="64"/>
    </location>
</feature>
<dbReference type="InterPro" id="IPR018944">
    <property type="entry name" value="DNA_pol_lambd_fingers_domain"/>
</dbReference>
<evidence type="ECO:0000256" key="17">
    <source>
        <dbReference type="HAMAP-Rule" id="MF_01113"/>
    </source>
</evidence>
<dbReference type="InterPro" id="IPR001126">
    <property type="entry name" value="UmuC"/>
</dbReference>
<feature type="binding site" evidence="17">
    <location>
        <position position="94"/>
    </location>
    <ligand>
        <name>Mg(2+)</name>
        <dbReference type="ChEBI" id="CHEBI:18420"/>
    </ligand>
</feature>
<keyword evidence="5 17" id="KW-0963">Cytoplasm</keyword>
<evidence type="ECO:0000256" key="6">
    <source>
        <dbReference type="ARBA" id="ARBA00022679"/>
    </source>
</evidence>
<evidence type="ECO:0000256" key="16">
    <source>
        <dbReference type="ARBA" id="ARBA00049244"/>
    </source>
</evidence>
<dbReference type="CDD" id="cd03586">
    <property type="entry name" value="PolY_Pol_IV_kappa"/>
    <property type="match status" value="1"/>
</dbReference>
<dbReference type="Proteomes" id="UP000199118">
    <property type="component" value="Unassembled WGS sequence"/>
</dbReference>
<evidence type="ECO:0000256" key="13">
    <source>
        <dbReference type="ARBA" id="ARBA00023125"/>
    </source>
</evidence>
<evidence type="ECO:0000256" key="5">
    <source>
        <dbReference type="ARBA" id="ARBA00022490"/>
    </source>
</evidence>
<proteinExistence type="inferred from homology"/>
<dbReference type="FunFam" id="3.30.1490.100:FF:000004">
    <property type="entry name" value="DNA polymerase IV"/>
    <property type="match status" value="1"/>
</dbReference>
<keyword evidence="8 17" id="KW-0235">DNA replication</keyword>
<protein>
    <recommendedName>
        <fullName evidence="17">DNA polymerase IV</fullName>
        <shortName evidence="17">Pol IV</shortName>
        <ecNumber evidence="17">2.7.7.7</ecNumber>
    </recommendedName>
</protein>
<keyword evidence="12 17" id="KW-0239">DNA-directed DNA polymerase</keyword>
<dbReference type="GO" id="GO:0003887">
    <property type="term" value="F:DNA-directed DNA polymerase activity"/>
    <property type="evidence" value="ECO:0007669"/>
    <property type="project" value="UniProtKB-UniRule"/>
</dbReference>
<dbReference type="InterPro" id="IPR022880">
    <property type="entry name" value="DNApol_IV"/>
</dbReference>
<evidence type="ECO:0000256" key="3">
    <source>
        <dbReference type="ARBA" id="ARBA00011245"/>
    </source>
</evidence>
<evidence type="ECO:0000256" key="4">
    <source>
        <dbReference type="ARBA" id="ARBA00022457"/>
    </source>
</evidence>
<evidence type="ECO:0000256" key="14">
    <source>
        <dbReference type="ARBA" id="ARBA00023204"/>
    </source>
</evidence>
<dbReference type="InterPro" id="IPR043128">
    <property type="entry name" value="Rev_trsase/Diguanyl_cyclase"/>
</dbReference>
<dbReference type="GO" id="GO:0003684">
    <property type="term" value="F:damaged DNA binding"/>
    <property type="evidence" value="ECO:0007669"/>
    <property type="project" value="InterPro"/>
</dbReference>
<feature type="compositionally biased region" description="Low complexity" evidence="18">
    <location>
        <begin position="8"/>
        <end position="22"/>
    </location>
</feature>
<dbReference type="Gene3D" id="3.30.1490.100">
    <property type="entry name" value="DNA polymerase, Y-family, little finger domain"/>
    <property type="match status" value="1"/>
</dbReference>
<comment type="catalytic activity">
    <reaction evidence="16 17">
        <text>DNA(n) + a 2'-deoxyribonucleoside 5'-triphosphate = DNA(n+1) + diphosphate</text>
        <dbReference type="Rhea" id="RHEA:22508"/>
        <dbReference type="Rhea" id="RHEA-COMP:17339"/>
        <dbReference type="Rhea" id="RHEA-COMP:17340"/>
        <dbReference type="ChEBI" id="CHEBI:33019"/>
        <dbReference type="ChEBI" id="CHEBI:61560"/>
        <dbReference type="ChEBI" id="CHEBI:173112"/>
        <dbReference type="EC" id="2.7.7.7"/>
    </reaction>
</comment>
<evidence type="ECO:0000313" key="21">
    <source>
        <dbReference type="Proteomes" id="UP000199118"/>
    </source>
</evidence>
<dbReference type="GO" id="GO:0009432">
    <property type="term" value="P:SOS response"/>
    <property type="evidence" value="ECO:0007669"/>
    <property type="project" value="TreeGrafter"/>
</dbReference>
<feature type="domain" description="UmuC" evidence="19">
    <location>
        <begin position="90"/>
        <end position="270"/>
    </location>
</feature>
<dbReference type="STRING" id="356660.SAMN05444336_1095"/>
<dbReference type="GO" id="GO:0000287">
    <property type="term" value="F:magnesium ion binding"/>
    <property type="evidence" value="ECO:0007669"/>
    <property type="project" value="UniProtKB-UniRule"/>
</dbReference>
<evidence type="ECO:0000256" key="12">
    <source>
        <dbReference type="ARBA" id="ARBA00022932"/>
    </source>
</evidence>
<evidence type="ECO:0000313" key="20">
    <source>
        <dbReference type="EMBL" id="SDX71882.1"/>
    </source>
</evidence>
<evidence type="ECO:0000256" key="2">
    <source>
        <dbReference type="ARBA" id="ARBA00010945"/>
    </source>
</evidence>
<keyword evidence="11 17" id="KW-0460">Magnesium</keyword>
<evidence type="ECO:0000256" key="18">
    <source>
        <dbReference type="SAM" id="MobiDB-lite"/>
    </source>
</evidence>
<dbReference type="SUPFAM" id="SSF56672">
    <property type="entry name" value="DNA/RNA polymerases"/>
    <property type="match status" value="1"/>
</dbReference>
<dbReference type="Pfam" id="PF00817">
    <property type="entry name" value="IMS"/>
    <property type="match status" value="1"/>
</dbReference>
<evidence type="ECO:0000256" key="10">
    <source>
        <dbReference type="ARBA" id="ARBA00022763"/>
    </source>
</evidence>
<dbReference type="FunFam" id="3.40.1170.60:FF:000001">
    <property type="entry name" value="DNA polymerase IV"/>
    <property type="match status" value="1"/>
</dbReference>
<evidence type="ECO:0000256" key="8">
    <source>
        <dbReference type="ARBA" id="ARBA00022705"/>
    </source>
</evidence>
<dbReference type="EC" id="2.7.7.7" evidence="17"/>
<dbReference type="PROSITE" id="PS50173">
    <property type="entry name" value="UMUC"/>
    <property type="match status" value="1"/>
</dbReference>
<feature type="region of interest" description="Disordered" evidence="18">
    <location>
        <begin position="1"/>
        <end position="22"/>
    </location>
</feature>
<dbReference type="Pfam" id="PF10391">
    <property type="entry name" value="DNA_pol_lambd_f"/>
    <property type="match status" value="1"/>
</dbReference>
<dbReference type="InterPro" id="IPR050116">
    <property type="entry name" value="DNA_polymerase-Y"/>
</dbReference>
<accession>A0A1H3DZJ4</accession>
<name>A0A1H3DZJ4_9RHOB</name>
<dbReference type="HAMAP" id="MF_01113">
    <property type="entry name" value="DNApol_IV"/>
    <property type="match status" value="1"/>
</dbReference>
<evidence type="ECO:0000256" key="1">
    <source>
        <dbReference type="ARBA" id="ARBA00004496"/>
    </source>
</evidence>
<comment type="similarity">
    <text evidence="2 17">Belongs to the DNA polymerase type-Y family.</text>
</comment>
<dbReference type="NCBIfam" id="NF002677">
    <property type="entry name" value="PRK02406.1"/>
    <property type="match status" value="1"/>
</dbReference>
<dbReference type="SUPFAM" id="SSF100879">
    <property type="entry name" value="Lesion bypass DNA polymerase (Y-family), little finger domain"/>
    <property type="match status" value="1"/>
</dbReference>
<dbReference type="Pfam" id="PF11799">
    <property type="entry name" value="IMS_C"/>
    <property type="match status" value="1"/>
</dbReference>
<dbReference type="InterPro" id="IPR043502">
    <property type="entry name" value="DNA/RNA_pol_sf"/>
</dbReference>
<dbReference type="GO" id="GO:0005829">
    <property type="term" value="C:cytosol"/>
    <property type="evidence" value="ECO:0007669"/>
    <property type="project" value="TreeGrafter"/>
</dbReference>
<dbReference type="GO" id="GO:0006261">
    <property type="term" value="P:DNA-templated DNA replication"/>
    <property type="evidence" value="ECO:0007669"/>
    <property type="project" value="UniProtKB-UniRule"/>
</dbReference>
<dbReference type="InterPro" id="IPR017961">
    <property type="entry name" value="DNA_pol_Y-fam_little_finger"/>
</dbReference>
<feature type="compositionally biased region" description="Pro residues" evidence="18">
    <location>
        <begin position="39"/>
        <end position="61"/>
    </location>
</feature>
<comment type="subcellular location">
    <subcellularLocation>
        <location evidence="1 17">Cytoplasm</location>
    </subcellularLocation>
</comment>
<keyword evidence="14 17" id="KW-0234">DNA repair</keyword>
<gene>
    <name evidence="17" type="primary">dinB</name>
    <name evidence="20" type="ORF">SAMN05444336_1095</name>
</gene>
<keyword evidence="13 17" id="KW-0238">DNA-binding</keyword>
<dbReference type="GO" id="GO:0042276">
    <property type="term" value="P:error-prone translesion synthesis"/>
    <property type="evidence" value="ECO:0007669"/>
    <property type="project" value="TreeGrafter"/>
</dbReference>
<evidence type="ECO:0000256" key="11">
    <source>
        <dbReference type="ARBA" id="ARBA00022842"/>
    </source>
</evidence>
<dbReference type="Gene3D" id="1.10.150.20">
    <property type="entry name" value="5' to 3' exonuclease, C-terminal subdomain"/>
    <property type="match status" value="1"/>
</dbReference>
<dbReference type="InterPro" id="IPR036775">
    <property type="entry name" value="DNA_pol_Y-fam_lit_finger_sf"/>
</dbReference>
<reference evidence="20 21" key="1">
    <citation type="submission" date="2016-10" db="EMBL/GenBank/DDBJ databases">
        <authorList>
            <person name="de Groot N.N."/>
        </authorList>
    </citation>
    <scope>NUCLEOTIDE SEQUENCE [LARGE SCALE GENOMIC DNA]</scope>
    <source>
        <strain evidence="20 21">DSM 17890</strain>
    </source>
</reference>
<evidence type="ECO:0000256" key="15">
    <source>
        <dbReference type="ARBA" id="ARBA00025589"/>
    </source>
</evidence>
<keyword evidence="4 17" id="KW-0515">Mutator protein</keyword>
<feature type="active site" evidence="17">
    <location>
        <position position="188"/>
    </location>
</feature>
<keyword evidence="7 17" id="KW-0548">Nucleotidyltransferase</keyword>
<dbReference type="Gene3D" id="3.40.1170.60">
    <property type="match status" value="1"/>
</dbReference>
<organism evidence="20 21">
    <name type="scientific">Albimonas donghaensis</name>
    <dbReference type="NCBI Taxonomy" id="356660"/>
    <lineage>
        <taxon>Bacteria</taxon>
        <taxon>Pseudomonadati</taxon>
        <taxon>Pseudomonadota</taxon>
        <taxon>Alphaproteobacteria</taxon>
        <taxon>Rhodobacterales</taxon>
        <taxon>Paracoccaceae</taxon>
        <taxon>Albimonas</taxon>
    </lineage>
</organism>
<dbReference type="EMBL" id="FNMZ01000009">
    <property type="protein sequence ID" value="SDX71882.1"/>
    <property type="molecule type" value="Genomic_DNA"/>
</dbReference>
<dbReference type="PANTHER" id="PTHR11076">
    <property type="entry name" value="DNA REPAIR POLYMERASE UMUC / TRANSFERASE FAMILY MEMBER"/>
    <property type="match status" value="1"/>
</dbReference>
<keyword evidence="9 17" id="KW-0479">Metal-binding</keyword>
<comment type="subunit">
    <text evidence="3 17">Monomer.</text>
</comment>
<comment type="function">
    <text evidence="15 17">Poorly processive, error-prone DNA polymerase involved in untargeted mutagenesis. Copies undamaged DNA at stalled replication forks, which arise in vivo from mismatched or misaligned primer ends. These misaligned primers can be extended by PolIV. Exhibits no 3'-5' exonuclease (proofreading) activity. May be involved in translesional synthesis, in conjunction with the beta clamp from PolIII.</text>
</comment>
<comment type="cofactor">
    <cofactor evidence="17">
        <name>Mg(2+)</name>
        <dbReference type="ChEBI" id="CHEBI:18420"/>
    </cofactor>
    <text evidence="17">Binds 2 magnesium ions per subunit.</text>
</comment>
<keyword evidence="6 17" id="KW-0808">Transferase</keyword>
<sequence>MRAMSAEPVSSRDPAPARPPRGAVPALCRACLHLFETPAPTPTPTPTPAQTPTPAPAPNGPKPAATLRPRCPACRAPAAIAHPELHALSVAHIDCDAFYASVEKRDDPALRDHPVIIGGGRRGVVSTACYLARTRGVRSAMPMFKALKLCPEAVVLPPRMSHYVEVSREIRARFDALTPLVEPLSLDEAFLDLSGTARLHGVSPAAALARLAREIRAEVGISVSVGLSHNKFLAKIASDLDKPRGFALIGRGDTAAFLEDQPVRLIWGIGAATAEKLQAEGLRTLRDIRRADPDRLRARHGAFGDRLIRLAHGEDARAVAPDRDLKTLSNETTFDEDVSDPDLLDGHLWRMAEKAAGRAKARGLAGRVATLKLKRADFRLISRRATLAEPVQLADALYRAARPMLAREMGAAPFRLLGVGLAGLAPDAEAGRSPDLLDPDAGRREAAERASDAIRARFGDKAILKGRSLR</sequence>
<evidence type="ECO:0000256" key="7">
    <source>
        <dbReference type="ARBA" id="ARBA00022695"/>
    </source>
</evidence>
<evidence type="ECO:0000256" key="9">
    <source>
        <dbReference type="ARBA" id="ARBA00022723"/>
    </source>
</evidence>
<dbReference type="Gene3D" id="3.30.70.270">
    <property type="match status" value="1"/>
</dbReference>
<dbReference type="GO" id="GO:0006281">
    <property type="term" value="P:DNA repair"/>
    <property type="evidence" value="ECO:0007669"/>
    <property type="project" value="UniProtKB-UniRule"/>
</dbReference>
<dbReference type="AlphaFoldDB" id="A0A1H3DZJ4"/>
<dbReference type="NCBIfam" id="NF002751">
    <property type="entry name" value="PRK02794.1"/>
    <property type="match status" value="1"/>
</dbReference>
<keyword evidence="10 17" id="KW-0227">DNA damage</keyword>
<dbReference type="PANTHER" id="PTHR11076:SF33">
    <property type="entry name" value="DNA POLYMERASE KAPPA"/>
    <property type="match status" value="1"/>
</dbReference>
<evidence type="ECO:0000259" key="19">
    <source>
        <dbReference type="PROSITE" id="PS50173"/>
    </source>
</evidence>